<dbReference type="STRING" id="857340.A0A086ST11"/>
<dbReference type="EMBL" id="JPKY01000291">
    <property type="protein sequence ID" value="KFH40243.1"/>
    <property type="molecule type" value="Genomic_DNA"/>
</dbReference>
<sequence>MYKDPIHVGSVEAVPGVATLTMSNDEVHARQRRALSHPFSIKALLGQQDIVNSAIRKFRRDYLAYSNNKTRRRLADSERDHHDFIYYILRNNKSKRLLSEEEILVNSALFMSETTASFIIGLTNLFIKHRYVYDKLVTEIRGTFTVEDNIRFEILKVRWHIREGV</sequence>
<keyword evidence="2" id="KW-1185">Reference proteome</keyword>
<dbReference type="AlphaFoldDB" id="A0A086ST11"/>
<dbReference type="GO" id="GO:0004497">
    <property type="term" value="F:monooxygenase activity"/>
    <property type="evidence" value="ECO:0007669"/>
    <property type="project" value="InterPro"/>
</dbReference>
<dbReference type="InterPro" id="IPR036396">
    <property type="entry name" value="Cyt_P450_sf"/>
</dbReference>
<comment type="caution">
    <text evidence="1">The sequence shown here is derived from an EMBL/GenBank/DDBJ whole genome shotgun (WGS) entry which is preliminary data.</text>
</comment>
<reference evidence="2" key="1">
    <citation type="journal article" date="2014" name="Genome Announc.">
        <title>Genome sequence and annotation of Acremonium chrysogenum, producer of the beta-lactam antibiotic cephalosporin C.</title>
        <authorList>
            <person name="Terfehr D."/>
            <person name="Dahlmann T.A."/>
            <person name="Specht T."/>
            <person name="Zadra I."/>
            <person name="Kuernsteiner H."/>
            <person name="Kueck U."/>
        </authorList>
    </citation>
    <scope>NUCLEOTIDE SEQUENCE [LARGE SCALE GENOMIC DNA]</scope>
    <source>
        <strain evidence="2">ATCC 11550 / CBS 779.69 / DSM 880 / IAM 14645 / JCM 23072 / IMI 49137</strain>
    </source>
</reference>
<dbReference type="GO" id="GO:0016705">
    <property type="term" value="F:oxidoreductase activity, acting on paired donors, with incorporation or reduction of molecular oxygen"/>
    <property type="evidence" value="ECO:0007669"/>
    <property type="project" value="InterPro"/>
</dbReference>
<dbReference type="GO" id="GO:0005506">
    <property type="term" value="F:iron ion binding"/>
    <property type="evidence" value="ECO:0007669"/>
    <property type="project" value="InterPro"/>
</dbReference>
<gene>
    <name evidence="1" type="ORF">ACRE_090950</name>
</gene>
<dbReference type="GO" id="GO:0020037">
    <property type="term" value="F:heme binding"/>
    <property type="evidence" value="ECO:0007669"/>
    <property type="project" value="InterPro"/>
</dbReference>
<dbReference type="SUPFAM" id="SSF48264">
    <property type="entry name" value="Cytochrome P450"/>
    <property type="match status" value="1"/>
</dbReference>
<protein>
    <submittedName>
        <fullName evidence="1">Uncharacterized protein</fullName>
    </submittedName>
</protein>
<evidence type="ECO:0000313" key="2">
    <source>
        <dbReference type="Proteomes" id="UP000029964"/>
    </source>
</evidence>
<dbReference type="HOGENOM" id="CLU_1610255_0_0_1"/>
<evidence type="ECO:0000313" key="1">
    <source>
        <dbReference type="EMBL" id="KFH40243.1"/>
    </source>
</evidence>
<accession>A0A086ST11</accession>
<dbReference type="Gene3D" id="1.10.630.10">
    <property type="entry name" value="Cytochrome P450"/>
    <property type="match status" value="1"/>
</dbReference>
<proteinExistence type="predicted"/>
<name>A0A086ST11_HAPC1</name>
<organism evidence="1 2">
    <name type="scientific">Hapsidospora chrysogenum (strain ATCC 11550 / CBS 779.69 / DSM 880 / IAM 14645 / JCM 23072 / IMI 49137)</name>
    <name type="common">Acremonium chrysogenum</name>
    <dbReference type="NCBI Taxonomy" id="857340"/>
    <lineage>
        <taxon>Eukaryota</taxon>
        <taxon>Fungi</taxon>
        <taxon>Dikarya</taxon>
        <taxon>Ascomycota</taxon>
        <taxon>Pezizomycotina</taxon>
        <taxon>Sordariomycetes</taxon>
        <taxon>Hypocreomycetidae</taxon>
        <taxon>Hypocreales</taxon>
        <taxon>Bionectriaceae</taxon>
        <taxon>Hapsidospora</taxon>
    </lineage>
</organism>
<dbReference type="Proteomes" id="UP000029964">
    <property type="component" value="Unassembled WGS sequence"/>
</dbReference>